<dbReference type="InterPro" id="IPR001278">
    <property type="entry name" value="Arg-tRNA-ligase"/>
</dbReference>
<dbReference type="InterPro" id="IPR005148">
    <property type="entry name" value="Arg-tRNA-synth_N"/>
</dbReference>
<proteinExistence type="inferred from homology"/>
<dbReference type="Gene3D" id="3.40.50.620">
    <property type="entry name" value="HUPs"/>
    <property type="match status" value="2"/>
</dbReference>
<dbReference type="GO" id="GO:0004814">
    <property type="term" value="F:arginine-tRNA ligase activity"/>
    <property type="evidence" value="ECO:0007669"/>
    <property type="project" value="UniProtKB-EC"/>
</dbReference>
<protein>
    <recommendedName>
        <fullName evidence="2">arginine--tRNA ligase</fullName>
        <ecNumber evidence="2">6.1.1.19</ecNumber>
    </recommendedName>
    <alternativeName>
        <fullName evidence="8">Arginyl-tRNA synthetase</fullName>
    </alternativeName>
</protein>
<keyword evidence="3 10" id="KW-0436">Ligase</keyword>
<dbReference type="AlphaFoldDB" id="M8B3K1"/>
<dbReference type="EnsemblPlants" id="EMT08576">
    <property type="protein sequence ID" value="EMT08576"/>
    <property type="gene ID" value="F775_29024"/>
</dbReference>
<dbReference type="SUPFAM" id="SSF55190">
    <property type="entry name" value="Arginyl-tRNA synthetase (ArgRS), N-terminal 'additional' domain"/>
    <property type="match status" value="1"/>
</dbReference>
<evidence type="ECO:0000259" key="11">
    <source>
        <dbReference type="SMART" id="SM00836"/>
    </source>
</evidence>
<evidence type="ECO:0000259" key="12">
    <source>
        <dbReference type="SMART" id="SM01016"/>
    </source>
</evidence>
<organism evidence="13">
    <name type="scientific">Aegilops tauschii</name>
    <name type="common">Tausch's goatgrass</name>
    <name type="synonym">Aegilops squarrosa</name>
    <dbReference type="NCBI Taxonomy" id="37682"/>
    <lineage>
        <taxon>Eukaryota</taxon>
        <taxon>Viridiplantae</taxon>
        <taxon>Streptophyta</taxon>
        <taxon>Embryophyta</taxon>
        <taxon>Tracheophyta</taxon>
        <taxon>Spermatophyta</taxon>
        <taxon>Magnoliopsida</taxon>
        <taxon>Liliopsida</taxon>
        <taxon>Poales</taxon>
        <taxon>Poaceae</taxon>
        <taxon>BOP clade</taxon>
        <taxon>Pooideae</taxon>
        <taxon>Triticodae</taxon>
        <taxon>Triticeae</taxon>
        <taxon>Triticinae</taxon>
        <taxon>Aegilops</taxon>
    </lineage>
</organism>
<dbReference type="CDD" id="cd00671">
    <property type="entry name" value="ArgRS_core"/>
    <property type="match status" value="1"/>
</dbReference>
<dbReference type="InterPro" id="IPR035684">
    <property type="entry name" value="ArgRS_core"/>
</dbReference>
<dbReference type="InterPro" id="IPR001412">
    <property type="entry name" value="aa-tRNA-synth_I_CS"/>
</dbReference>
<keyword evidence="6 10" id="KW-0648">Protein biosynthesis</keyword>
<dbReference type="InterPro" id="IPR008909">
    <property type="entry name" value="DALR_anticod-bd"/>
</dbReference>
<sequence length="762" mass="86278">MPFLSCEYRLWSSAGRQRQEVERLRLVRSFGGAVKSCLTDRCYAESCLIGRCYARRIFQSLHVWTDERRAVAPLGAMVASTDVRTGNNDVDLSSEYGSMSISLRKVTEERLLRFHHHGRRDLHFCLRLGPGTCSTDGDDPNCQAVQGAGSVKQQISNLVALSLRATVPEVDVEPIVEVCTGKFGDYQCNNAMGLWSKGKGSGTSFKNPNAIGQAIAKNLPACDVIESASVAGPGFVNIVLSKSWVAKRIQDMLVNGIKTWAPILPVKRVVLDFSSPNIAKEMHVGHLRSTIIGDTLARMFEFSNVEVLRRNHVGDWGTQFGMLIEFLFEKFPNWEELGSQAIGDLQVFYKASKQRFDEDAEFKDRAQQAVVRLQGGEEKYRAAWKKICEISRNEFDQVYKLLDVQLEEKAITHCREGEEKYRAAWKKICEISRNEFDQVYKLLDVQLEEKGESFYNPYIPQVLEKLSSQGLIEESEGARVIFIQGHQIPLIVVKRDGGFNYASTDLAALWYRLNVEKAEWIIYVTDVGQQQHFDMFFKACTKCHLFLPEMLAARMAGWLPDPKEKKFPKTSHVGFGLVLGADGKRFRTRSTEVVRLGDLLDEAKSRSKSELLQRLTENGKIVDWTDEELEQTSKAVGYGAVKYADLKNNRLTNYTFSFDQMLSDKGNTAVYLQYAHARICSIIRKSNMDVEELKVSGNISLAHPDERVLGLYLIRYAEIVEEACTNLLPSVLCEYLYNLSEMFTRFYTNCQVVGSPEEPSRP</sequence>
<evidence type="ECO:0000256" key="2">
    <source>
        <dbReference type="ARBA" id="ARBA00012837"/>
    </source>
</evidence>
<dbReference type="FunFam" id="1.10.730.10:FF:000006">
    <property type="entry name" value="Arginyl-tRNA synthetase 2, mitochondrial"/>
    <property type="match status" value="1"/>
</dbReference>
<dbReference type="PROSITE" id="PS00178">
    <property type="entry name" value="AA_TRNA_LIGASE_I"/>
    <property type="match status" value="1"/>
</dbReference>
<evidence type="ECO:0000256" key="5">
    <source>
        <dbReference type="ARBA" id="ARBA00022840"/>
    </source>
</evidence>
<dbReference type="EC" id="6.1.1.19" evidence="2"/>
<keyword evidence="4 10" id="KW-0547">Nucleotide-binding</keyword>
<comment type="similarity">
    <text evidence="1 10">Belongs to the class-I aminoacyl-tRNA synthetase family.</text>
</comment>
<dbReference type="PANTHER" id="PTHR11956:SF5">
    <property type="entry name" value="ARGININE--TRNA LIGASE, CYTOPLASMIC"/>
    <property type="match status" value="1"/>
</dbReference>
<evidence type="ECO:0000256" key="1">
    <source>
        <dbReference type="ARBA" id="ARBA00005594"/>
    </source>
</evidence>
<keyword evidence="7 10" id="KW-0030">Aminoacyl-tRNA synthetase</keyword>
<dbReference type="SMART" id="SM00836">
    <property type="entry name" value="DALR_1"/>
    <property type="match status" value="1"/>
</dbReference>
<dbReference type="InterPro" id="IPR014729">
    <property type="entry name" value="Rossmann-like_a/b/a_fold"/>
</dbReference>
<reference evidence="13" key="1">
    <citation type="submission" date="2015-06" db="UniProtKB">
        <authorList>
            <consortium name="EnsemblPlants"/>
        </authorList>
    </citation>
    <scope>IDENTIFICATION</scope>
</reference>
<evidence type="ECO:0000256" key="10">
    <source>
        <dbReference type="RuleBase" id="RU363038"/>
    </source>
</evidence>
<dbReference type="GO" id="GO:0009791">
    <property type="term" value="P:post-embryonic development"/>
    <property type="evidence" value="ECO:0007669"/>
    <property type="project" value="UniProtKB-ARBA"/>
</dbReference>
<dbReference type="FunFam" id="3.30.1360.70:FF:000002">
    <property type="entry name" value="arginine--tRNA ligase, cytoplasmic"/>
    <property type="match status" value="1"/>
</dbReference>
<feature type="domain" description="DALR anticodon binding" evidence="11">
    <location>
        <begin position="672"/>
        <end position="762"/>
    </location>
</feature>
<evidence type="ECO:0000256" key="9">
    <source>
        <dbReference type="ARBA" id="ARBA00049339"/>
    </source>
</evidence>
<dbReference type="Pfam" id="PF05746">
    <property type="entry name" value="DALR_1"/>
    <property type="match status" value="1"/>
</dbReference>
<dbReference type="SUPFAM" id="SSF47323">
    <property type="entry name" value="Anticodon-binding domain of a subclass of class I aminoacyl-tRNA synthetases"/>
    <property type="match status" value="1"/>
</dbReference>
<dbReference type="GO" id="GO:0048608">
    <property type="term" value="P:reproductive structure development"/>
    <property type="evidence" value="ECO:0007669"/>
    <property type="project" value="UniProtKB-ARBA"/>
</dbReference>
<dbReference type="Gene3D" id="3.30.1360.70">
    <property type="entry name" value="Arginyl tRNA synthetase N-terminal domain"/>
    <property type="match status" value="1"/>
</dbReference>
<evidence type="ECO:0000313" key="13">
    <source>
        <dbReference type="EnsemblPlants" id="EMT08576"/>
    </source>
</evidence>
<dbReference type="GO" id="GO:0006420">
    <property type="term" value="P:arginyl-tRNA aminoacylation"/>
    <property type="evidence" value="ECO:0007669"/>
    <property type="project" value="InterPro"/>
</dbReference>
<dbReference type="PANTHER" id="PTHR11956">
    <property type="entry name" value="ARGINYL-TRNA SYNTHETASE"/>
    <property type="match status" value="1"/>
</dbReference>
<dbReference type="GO" id="GO:0005737">
    <property type="term" value="C:cytoplasm"/>
    <property type="evidence" value="ECO:0007669"/>
    <property type="project" value="InterPro"/>
</dbReference>
<accession>M8B3K1</accession>
<evidence type="ECO:0000256" key="3">
    <source>
        <dbReference type="ARBA" id="ARBA00022598"/>
    </source>
</evidence>
<dbReference type="InterPro" id="IPR009080">
    <property type="entry name" value="tRNAsynth_Ia_anticodon-bd"/>
</dbReference>
<evidence type="ECO:0000256" key="8">
    <source>
        <dbReference type="ARBA" id="ARBA00033033"/>
    </source>
</evidence>
<evidence type="ECO:0000256" key="7">
    <source>
        <dbReference type="ARBA" id="ARBA00023146"/>
    </source>
</evidence>
<dbReference type="SMART" id="SM01016">
    <property type="entry name" value="Arg_tRNA_synt_N"/>
    <property type="match status" value="1"/>
</dbReference>
<evidence type="ECO:0000256" key="6">
    <source>
        <dbReference type="ARBA" id="ARBA00022917"/>
    </source>
</evidence>
<feature type="domain" description="Arginyl tRNA synthetase N-terminal" evidence="12">
    <location>
        <begin position="153"/>
        <end position="240"/>
    </location>
</feature>
<dbReference type="Pfam" id="PF03485">
    <property type="entry name" value="Arg_tRNA_synt_N"/>
    <property type="match status" value="1"/>
</dbReference>
<dbReference type="PRINTS" id="PR01038">
    <property type="entry name" value="TRNASYNTHARG"/>
</dbReference>
<keyword evidence="5 10" id="KW-0067">ATP-binding</keyword>
<dbReference type="SUPFAM" id="SSF52374">
    <property type="entry name" value="Nucleotidylyl transferase"/>
    <property type="match status" value="1"/>
</dbReference>
<dbReference type="Pfam" id="PF00750">
    <property type="entry name" value="tRNA-synt_1d"/>
    <property type="match status" value="2"/>
</dbReference>
<dbReference type="GO" id="GO:0005524">
    <property type="term" value="F:ATP binding"/>
    <property type="evidence" value="ECO:0007669"/>
    <property type="project" value="UniProtKB-KW"/>
</dbReference>
<comment type="catalytic activity">
    <reaction evidence="9">
        <text>tRNA(Arg) + L-arginine + ATP = L-arginyl-tRNA(Arg) + AMP + diphosphate</text>
        <dbReference type="Rhea" id="RHEA:20301"/>
        <dbReference type="Rhea" id="RHEA-COMP:9658"/>
        <dbReference type="Rhea" id="RHEA-COMP:9673"/>
        <dbReference type="ChEBI" id="CHEBI:30616"/>
        <dbReference type="ChEBI" id="CHEBI:32682"/>
        <dbReference type="ChEBI" id="CHEBI:33019"/>
        <dbReference type="ChEBI" id="CHEBI:78442"/>
        <dbReference type="ChEBI" id="CHEBI:78513"/>
        <dbReference type="ChEBI" id="CHEBI:456215"/>
        <dbReference type="EC" id="6.1.1.19"/>
    </reaction>
</comment>
<dbReference type="InterPro" id="IPR036695">
    <property type="entry name" value="Arg-tRNA-synth_N_sf"/>
</dbReference>
<evidence type="ECO:0000256" key="4">
    <source>
        <dbReference type="ARBA" id="ARBA00022741"/>
    </source>
</evidence>
<name>M8B3K1_AEGTA</name>
<dbReference type="Gene3D" id="1.10.730.10">
    <property type="entry name" value="Isoleucyl-tRNA Synthetase, Domain 1"/>
    <property type="match status" value="1"/>
</dbReference>